<keyword evidence="7 8" id="KW-0472">Membrane</keyword>
<accession>A0A975BR05</accession>
<dbReference type="AlphaFoldDB" id="A0A975BR05"/>
<feature type="domain" description="Methanolan biosynthesis EpsI" evidence="9">
    <location>
        <begin position="311"/>
        <end position="517"/>
    </location>
</feature>
<dbReference type="Proteomes" id="UP000663722">
    <property type="component" value="Chromosome"/>
</dbReference>
<dbReference type="GO" id="GO:0005886">
    <property type="term" value="C:plasma membrane"/>
    <property type="evidence" value="ECO:0007669"/>
    <property type="project" value="UniProtKB-SubCell"/>
</dbReference>
<keyword evidence="2" id="KW-1003">Cell membrane</keyword>
<dbReference type="InterPro" id="IPR014263">
    <property type="entry name" value="Methanolan_biosynth_EpsI"/>
</dbReference>
<evidence type="ECO:0000259" key="9">
    <source>
        <dbReference type="Pfam" id="PF11984"/>
    </source>
</evidence>
<evidence type="ECO:0000256" key="4">
    <source>
        <dbReference type="ARBA" id="ARBA00022692"/>
    </source>
</evidence>
<evidence type="ECO:0000256" key="1">
    <source>
        <dbReference type="ARBA" id="ARBA00004651"/>
    </source>
</evidence>
<feature type="transmembrane region" description="Helical" evidence="8">
    <location>
        <begin position="214"/>
        <end position="234"/>
    </location>
</feature>
<dbReference type="GO" id="GO:0008233">
    <property type="term" value="F:peptidase activity"/>
    <property type="evidence" value="ECO:0007669"/>
    <property type="project" value="UniProtKB-KW"/>
</dbReference>
<keyword evidence="3" id="KW-0645">Protease</keyword>
<keyword evidence="5" id="KW-0378">Hydrolase</keyword>
<dbReference type="NCBIfam" id="TIGR04152">
    <property type="entry name" value="exosort_VPLPA"/>
    <property type="match status" value="1"/>
</dbReference>
<feature type="transmembrane region" description="Helical" evidence="8">
    <location>
        <begin position="254"/>
        <end position="274"/>
    </location>
</feature>
<comment type="subcellular location">
    <subcellularLocation>
        <location evidence="1">Cell membrane</location>
        <topology evidence="1">Multi-pass membrane protein</topology>
    </subcellularLocation>
</comment>
<organism evidence="10 11">
    <name type="scientific">Desulfonema magnum</name>
    <dbReference type="NCBI Taxonomy" id="45655"/>
    <lineage>
        <taxon>Bacteria</taxon>
        <taxon>Pseudomonadati</taxon>
        <taxon>Thermodesulfobacteriota</taxon>
        <taxon>Desulfobacteria</taxon>
        <taxon>Desulfobacterales</taxon>
        <taxon>Desulfococcaceae</taxon>
        <taxon>Desulfonema</taxon>
    </lineage>
</organism>
<dbReference type="NCBIfam" id="TIGR04178">
    <property type="entry name" value="exo_archaeo"/>
    <property type="match status" value="1"/>
</dbReference>
<proteinExistence type="predicted"/>
<evidence type="ECO:0000256" key="6">
    <source>
        <dbReference type="ARBA" id="ARBA00022989"/>
    </source>
</evidence>
<evidence type="ECO:0000256" key="7">
    <source>
        <dbReference type="ARBA" id="ARBA00023136"/>
    </source>
</evidence>
<evidence type="ECO:0000256" key="2">
    <source>
        <dbReference type="ARBA" id="ARBA00022475"/>
    </source>
</evidence>
<dbReference type="InterPro" id="IPR019127">
    <property type="entry name" value="Exosortase"/>
</dbReference>
<sequence length="520" mass="58985">MNQIQFSTDHIIKTIFPVAIAVCFVTAYWPVFQKLGIHWAKEDNSYCYLIVPLFFYLCWERKTSFHFHELTLTPSGIFLMLLSVSLIIVGELGSVETFLYIGIWGCATSLAVTLYGPRTRFLIFPLIILLFIVPLPPFVNRMLTFKLRIAASILATGMLRMAGVPVFREGNILDIGIDKLQVADACSGLRYLMPMILMAILLGYFFNKGWCRKTLLLLLVPPLSIFVNGFRIFASGLLIINHHKELTEDVYHDLSGWLVFMVAGAVLVAMAFFLKKIRMNPTGESETDPGGKPFGFVMPAVLTTVFCTFFLVSGWMLKSVSSAQTYPERMTFESFPMKIGEWKGKRSYLSKEIMDSLWADDYVSATYYKEGSMNIIHLLIPFYEYQKTRHTAHAPQSCLIGGGWTLLRENERLIRPNASEEVKIKVMVMKKGDTAMLASYFFFGRGRVVTSPWVNKFYLMQDAITQGRITWDGIIPGRTDGSLVRVELMAAPGQSAEDAYIQLEAFISHLWPLLPRYVPL</sequence>
<evidence type="ECO:0000313" key="10">
    <source>
        <dbReference type="EMBL" id="QTA90008.1"/>
    </source>
</evidence>
<evidence type="ECO:0000256" key="8">
    <source>
        <dbReference type="SAM" id="Phobius"/>
    </source>
</evidence>
<protein>
    <submittedName>
        <fullName evidence="10">Exosortase</fullName>
    </submittedName>
</protein>
<evidence type="ECO:0000256" key="5">
    <source>
        <dbReference type="ARBA" id="ARBA00022801"/>
    </source>
</evidence>
<feature type="transmembrane region" description="Helical" evidence="8">
    <location>
        <begin position="188"/>
        <end position="207"/>
    </location>
</feature>
<feature type="transmembrane region" description="Helical" evidence="8">
    <location>
        <begin position="12"/>
        <end position="31"/>
    </location>
</feature>
<keyword evidence="6 8" id="KW-1133">Transmembrane helix</keyword>
<feature type="transmembrane region" description="Helical" evidence="8">
    <location>
        <begin position="43"/>
        <end position="59"/>
    </location>
</feature>
<evidence type="ECO:0000256" key="3">
    <source>
        <dbReference type="ARBA" id="ARBA00022670"/>
    </source>
</evidence>
<feature type="transmembrane region" description="Helical" evidence="8">
    <location>
        <begin position="71"/>
        <end position="92"/>
    </location>
</feature>
<dbReference type="InterPro" id="IPR026392">
    <property type="entry name" value="Exo/Archaeosortase_dom"/>
</dbReference>
<feature type="transmembrane region" description="Helical" evidence="8">
    <location>
        <begin position="122"/>
        <end position="139"/>
    </location>
</feature>
<keyword evidence="4 8" id="KW-0812">Transmembrane</keyword>
<keyword evidence="11" id="KW-1185">Reference proteome</keyword>
<reference evidence="10" key="1">
    <citation type="journal article" date="2021" name="Microb. Physiol.">
        <title>Proteogenomic Insights into the Physiology of Marine, Sulfate-Reducing, Filamentous Desulfonema limicola and Desulfonema magnum.</title>
        <authorList>
            <person name="Schnaars V."/>
            <person name="Wohlbrand L."/>
            <person name="Scheve S."/>
            <person name="Hinrichs C."/>
            <person name="Reinhardt R."/>
            <person name="Rabus R."/>
        </authorList>
    </citation>
    <scope>NUCLEOTIDE SEQUENCE</scope>
    <source>
        <strain evidence="10">4be13</strain>
    </source>
</reference>
<name>A0A975BR05_9BACT</name>
<dbReference type="NCBIfam" id="TIGR02914">
    <property type="entry name" value="EpsI_fam"/>
    <property type="match status" value="1"/>
</dbReference>
<dbReference type="Pfam" id="PF11984">
    <property type="entry name" value="DUF3485"/>
    <property type="match status" value="1"/>
</dbReference>
<dbReference type="GO" id="GO:0006508">
    <property type="term" value="P:proteolysis"/>
    <property type="evidence" value="ECO:0007669"/>
    <property type="project" value="UniProtKB-KW"/>
</dbReference>
<dbReference type="InterPro" id="IPR026491">
    <property type="entry name" value="ExosortD_VPLPA"/>
</dbReference>
<dbReference type="KEGG" id="dmm:dnm_060680"/>
<feature type="transmembrane region" description="Helical" evidence="8">
    <location>
        <begin position="98"/>
        <end position="115"/>
    </location>
</feature>
<gene>
    <name evidence="10" type="primary">xrt</name>
    <name evidence="10" type="ORF">dnm_060680</name>
</gene>
<dbReference type="InterPro" id="IPR013426">
    <property type="entry name" value="EpsH-like"/>
</dbReference>
<dbReference type="EMBL" id="CP061800">
    <property type="protein sequence ID" value="QTA90008.1"/>
    <property type="molecule type" value="Genomic_DNA"/>
</dbReference>
<feature type="transmembrane region" description="Helical" evidence="8">
    <location>
        <begin position="294"/>
        <end position="317"/>
    </location>
</feature>
<dbReference type="RefSeq" id="WP_207678397.1">
    <property type="nucleotide sequence ID" value="NZ_CP061800.1"/>
</dbReference>
<dbReference type="NCBIfam" id="TIGR02602">
    <property type="entry name" value="8TM_EpsH"/>
    <property type="match status" value="1"/>
</dbReference>
<dbReference type="Pfam" id="PF09721">
    <property type="entry name" value="Exosortase_EpsH"/>
    <property type="match status" value="1"/>
</dbReference>
<evidence type="ECO:0000313" key="11">
    <source>
        <dbReference type="Proteomes" id="UP000663722"/>
    </source>
</evidence>